<evidence type="ECO:0000256" key="8">
    <source>
        <dbReference type="ARBA" id="ARBA00023239"/>
    </source>
</evidence>
<comment type="catalytic activity">
    <reaction evidence="10">
        <text>7,8-dihydroneopterin 3'-triphosphate + H2O = 6-carboxy-5,6,7,8-tetrahydropterin + triphosphate + acetaldehyde + 2 H(+)</text>
        <dbReference type="Rhea" id="RHEA:27966"/>
        <dbReference type="ChEBI" id="CHEBI:15343"/>
        <dbReference type="ChEBI" id="CHEBI:15377"/>
        <dbReference type="ChEBI" id="CHEBI:15378"/>
        <dbReference type="ChEBI" id="CHEBI:18036"/>
        <dbReference type="ChEBI" id="CHEBI:58462"/>
        <dbReference type="ChEBI" id="CHEBI:61032"/>
        <dbReference type="EC" id="4.1.2.50"/>
    </reaction>
</comment>
<dbReference type="InterPro" id="IPR038418">
    <property type="entry name" value="6-PTP_synth/QueD_sf"/>
</dbReference>
<dbReference type="Proteomes" id="UP000198942">
    <property type="component" value="Unassembled WGS sequence"/>
</dbReference>
<evidence type="ECO:0000313" key="12">
    <source>
        <dbReference type="Proteomes" id="UP000198942"/>
    </source>
</evidence>
<dbReference type="Pfam" id="PF01242">
    <property type="entry name" value="PTPS"/>
    <property type="match status" value="1"/>
</dbReference>
<dbReference type="NCBIfam" id="TIGR03367">
    <property type="entry name" value="queuosine_QueD"/>
    <property type="match status" value="1"/>
</dbReference>
<comment type="cofactor">
    <cofactor evidence="1">
        <name>Zn(2+)</name>
        <dbReference type="ChEBI" id="CHEBI:29105"/>
    </cofactor>
</comment>
<dbReference type="Gene3D" id="3.30.479.10">
    <property type="entry name" value="6-pyruvoyl tetrahydropterin synthase/QueD"/>
    <property type="match status" value="1"/>
</dbReference>
<dbReference type="EMBL" id="FOCL01000001">
    <property type="protein sequence ID" value="SEM65212.1"/>
    <property type="molecule type" value="Genomic_DNA"/>
</dbReference>
<evidence type="ECO:0000256" key="9">
    <source>
        <dbReference type="ARBA" id="ARBA00031449"/>
    </source>
</evidence>
<dbReference type="UniPathway" id="UPA00391"/>
<dbReference type="GO" id="GO:0070497">
    <property type="term" value="F:6-carboxytetrahydropterin synthase activity"/>
    <property type="evidence" value="ECO:0007669"/>
    <property type="project" value="UniProtKB-EC"/>
</dbReference>
<sequence length="149" mass="16983">MIKVTIANDPGHMIINKFGLTLQRYYLSNLFMIIYQHFTFDAAHFLPHVPEGHKCRNLHGHTYHLTLYIAGEILEREGWILDFSDLKAIAAPVIGMLDHALLNSIEGLENPTAELLAIWIWRQIKPLLPGLRKIELKETPASGVIYEGE</sequence>
<evidence type="ECO:0000256" key="4">
    <source>
        <dbReference type="ARBA" id="ARBA00012982"/>
    </source>
</evidence>
<dbReference type="STRING" id="551995.SAMN05192574_101339"/>
<dbReference type="PANTHER" id="PTHR12589:SF7">
    <property type="entry name" value="6-PYRUVOYL TETRAHYDROBIOPTERIN SYNTHASE"/>
    <property type="match status" value="1"/>
</dbReference>
<evidence type="ECO:0000256" key="1">
    <source>
        <dbReference type="ARBA" id="ARBA00001947"/>
    </source>
</evidence>
<keyword evidence="12" id="KW-1185">Reference proteome</keyword>
<dbReference type="SUPFAM" id="SSF55620">
    <property type="entry name" value="Tetrahydrobiopterin biosynthesis enzymes-like"/>
    <property type="match status" value="1"/>
</dbReference>
<organism evidence="11 12">
    <name type="scientific">Mucilaginibacter gossypiicola</name>
    <dbReference type="NCBI Taxonomy" id="551995"/>
    <lineage>
        <taxon>Bacteria</taxon>
        <taxon>Pseudomonadati</taxon>
        <taxon>Bacteroidota</taxon>
        <taxon>Sphingobacteriia</taxon>
        <taxon>Sphingobacteriales</taxon>
        <taxon>Sphingobacteriaceae</taxon>
        <taxon>Mucilaginibacter</taxon>
    </lineage>
</organism>
<comment type="similarity">
    <text evidence="3">Belongs to the PTPS family. QueD subfamily.</text>
</comment>
<name>A0A1H8A2R8_9SPHI</name>
<evidence type="ECO:0000256" key="5">
    <source>
        <dbReference type="ARBA" id="ARBA00018141"/>
    </source>
</evidence>
<proteinExistence type="inferred from homology"/>
<dbReference type="InterPro" id="IPR007115">
    <property type="entry name" value="6-PTP_synth/QueD"/>
</dbReference>
<evidence type="ECO:0000256" key="2">
    <source>
        <dbReference type="ARBA" id="ARBA00005061"/>
    </source>
</evidence>
<dbReference type="PANTHER" id="PTHR12589">
    <property type="entry name" value="PYRUVOYL TETRAHYDROBIOPTERIN SYNTHASE"/>
    <property type="match status" value="1"/>
</dbReference>
<comment type="pathway">
    <text evidence="2">Purine metabolism; 7-cyano-7-deazaguanine biosynthesis.</text>
</comment>
<dbReference type="EC" id="4.1.2.50" evidence="4"/>
<gene>
    <name evidence="11" type="ORF">SAMN05192574_101339</name>
</gene>
<dbReference type="GO" id="GO:0046872">
    <property type="term" value="F:metal ion binding"/>
    <property type="evidence" value="ECO:0007669"/>
    <property type="project" value="UniProtKB-KW"/>
</dbReference>
<reference evidence="12" key="1">
    <citation type="submission" date="2016-10" db="EMBL/GenBank/DDBJ databases">
        <authorList>
            <person name="Varghese N."/>
            <person name="Submissions S."/>
        </authorList>
    </citation>
    <scope>NUCLEOTIDE SEQUENCE [LARGE SCALE GENOMIC DNA]</scope>
    <source>
        <strain evidence="12">Gh-48</strain>
    </source>
</reference>
<keyword evidence="8" id="KW-0456">Lyase</keyword>
<evidence type="ECO:0000256" key="3">
    <source>
        <dbReference type="ARBA" id="ARBA00008900"/>
    </source>
</evidence>
<dbReference type="AlphaFoldDB" id="A0A1H8A2R8"/>
<protein>
    <recommendedName>
        <fullName evidence="5">6-carboxy-5,6,7,8-tetrahydropterin synthase</fullName>
        <ecNumber evidence="4">4.1.2.50</ecNumber>
    </recommendedName>
    <alternativeName>
        <fullName evidence="9">Queuosine biosynthesis protein QueD</fullName>
    </alternativeName>
</protein>
<keyword evidence="6" id="KW-0479">Metal-binding</keyword>
<evidence type="ECO:0000313" key="11">
    <source>
        <dbReference type="EMBL" id="SEM65212.1"/>
    </source>
</evidence>
<keyword evidence="7" id="KW-0862">Zinc</keyword>
<evidence type="ECO:0000256" key="6">
    <source>
        <dbReference type="ARBA" id="ARBA00022723"/>
    </source>
</evidence>
<evidence type="ECO:0000256" key="7">
    <source>
        <dbReference type="ARBA" id="ARBA00022833"/>
    </source>
</evidence>
<accession>A0A1H8A2R8</accession>
<evidence type="ECO:0000256" key="10">
    <source>
        <dbReference type="ARBA" id="ARBA00048807"/>
    </source>
</evidence>